<evidence type="ECO:0000313" key="3">
    <source>
        <dbReference type="Proteomes" id="UP000297280"/>
    </source>
</evidence>
<proteinExistence type="predicted"/>
<keyword evidence="1" id="KW-0472">Membrane</keyword>
<organism evidence="2 3">
    <name type="scientific">Botrytis porri</name>
    <dbReference type="NCBI Taxonomy" id="87229"/>
    <lineage>
        <taxon>Eukaryota</taxon>
        <taxon>Fungi</taxon>
        <taxon>Dikarya</taxon>
        <taxon>Ascomycota</taxon>
        <taxon>Pezizomycotina</taxon>
        <taxon>Leotiomycetes</taxon>
        <taxon>Helotiales</taxon>
        <taxon>Sclerotiniaceae</taxon>
        <taxon>Botrytis</taxon>
    </lineage>
</organism>
<accession>A0A4Z1KUY3</accession>
<keyword evidence="3" id="KW-1185">Reference proteome</keyword>
<protein>
    <submittedName>
        <fullName evidence="2">Uncharacterized protein</fullName>
    </submittedName>
</protein>
<gene>
    <name evidence="2" type="ORF">BPOR_0172g00020</name>
</gene>
<sequence length="184" mass="20236">MLDSHSGSEFDLAFRAFLDKNCQFFIELCKKSANSMPAPAPLKSHANFKLQLVLVDRALEAQSKASVSTKVEGKMEDKFQGEVLGKLSELAGSIKTVIEVVANGGTKIVSNGSNSPKQPRSEFVSKGWAAEIRLRGSLRVFERLKLLRHLWGLGRLGELEFIILNLGNLIIIAALHDGLFMVLK</sequence>
<name>A0A4Z1KUY3_9HELO</name>
<comment type="caution">
    <text evidence="2">The sequence shown here is derived from an EMBL/GenBank/DDBJ whole genome shotgun (WGS) entry which is preliminary data.</text>
</comment>
<keyword evidence="1" id="KW-0812">Transmembrane</keyword>
<feature type="transmembrane region" description="Helical" evidence="1">
    <location>
        <begin position="161"/>
        <end position="183"/>
    </location>
</feature>
<keyword evidence="1" id="KW-1133">Transmembrane helix</keyword>
<evidence type="ECO:0000256" key="1">
    <source>
        <dbReference type="SAM" id="Phobius"/>
    </source>
</evidence>
<reference evidence="2 3" key="1">
    <citation type="submission" date="2017-12" db="EMBL/GenBank/DDBJ databases">
        <title>Comparative genomics of Botrytis spp.</title>
        <authorList>
            <person name="Valero-Jimenez C.A."/>
            <person name="Tapia P."/>
            <person name="Veloso J."/>
            <person name="Silva-Moreno E."/>
            <person name="Staats M."/>
            <person name="Valdes J.H."/>
            <person name="Van Kan J.A.L."/>
        </authorList>
    </citation>
    <scope>NUCLEOTIDE SEQUENCE [LARGE SCALE GENOMIC DNA]</scope>
    <source>
        <strain evidence="2 3">MUCL3349</strain>
    </source>
</reference>
<evidence type="ECO:0000313" key="2">
    <source>
        <dbReference type="EMBL" id="TGO88276.1"/>
    </source>
</evidence>
<dbReference type="AlphaFoldDB" id="A0A4Z1KUY3"/>
<dbReference type="EMBL" id="PQXO01000172">
    <property type="protein sequence ID" value="TGO88276.1"/>
    <property type="molecule type" value="Genomic_DNA"/>
</dbReference>
<dbReference type="Proteomes" id="UP000297280">
    <property type="component" value="Unassembled WGS sequence"/>
</dbReference>